<evidence type="ECO:0000313" key="3">
    <source>
        <dbReference type="EMBL" id="AXE60792.1"/>
    </source>
</evidence>
<dbReference type="CDD" id="cd00229">
    <property type="entry name" value="SGNH_hydrolase"/>
    <property type="match status" value="1"/>
</dbReference>
<feature type="region of interest" description="Disordered" evidence="1">
    <location>
        <begin position="26"/>
        <end position="60"/>
    </location>
</feature>
<dbReference type="PROSITE" id="PS51257">
    <property type="entry name" value="PROKAR_LIPOPROTEIN"/>
    <property type="match status" value="1"/>
</dbReference>
<evidence type="ECO:0000313" key="4">
    <source>
        <dbReference type="Proteomes" id="UP000252477"/>
    </source>
</evidence>
<keyword evidence="2" id="KW-0732">Signal</keyword>
<dbReference type="Proteomes" id="UP000252477">
    <property type="component" value="Chromosome"/>
</dbReference>
<proteinExistence type="predicted"/>
<name>A0A2Z5IQG9_9BACT</name>
<dbReference type="InterPro" id="IPR036514">
    <property type="entry name" value="SGNH_hydro_sf"/>
</dbReference>
<dbReference type="GO" id="GO:0004622">
    <property type="term" value="F:phosphatidylcholine lysophospholipase activity"/>
    <property type="evidence" value="ECO:0007669"/>
    <property type="project" value="TreeGrafter"/>
</dbReference>
<dbReference type="AlphaFoldDB" id="A0A2Z5IQG9"/>
<protein>
    <submittedName>
        <fullName evidence="3">Uncharacterized protein</fullName>
    </submittedName>
</protein>
<dbReference type="Gene3D" id="3.40.50.1110">
    <property type="entry name" value="SGNH hydrolase"/>
    <property type="match status" value="1"/>
</dbReference>
<dbReference type="OrthoDB" id="399880at2"/>
<feature type="signal peptide" evidence="2">
    <location>
        <begin position="1"/>
        <end position="22"/>
    </location>
</feature>
<reference evidence="3 4" key="1">
    <citation type="submission" date="2018-05" db="EMBL/GenBank/DDBJ databases">
        <title>Annotation of the Mycoplasma phocidae genome.</title>
        <authorList>
            <person name="Brown D.R."/>
            <person name="Kutish G.F."/>
            <person name="Frasca S.Jr."/>
        </authorList>
    </citation>
    <scope>NUCLEOTIDE SEQUENCE [LARGE SCALE GENOMIC DNA]</scope>
    <source>
        <strain evidence="3 4">105</strain>
    </source>
</reference>
<organism evidence="3 4">
    <name type="scientific">[Mycoplasma] phocae</name>
    <dbReference type="NCBI Taxonomy" id="142651"/>
    <lineage>
        <taxon>Bacteria</taxon>
        <taxon>Bacillati</taxon>
        <taxon>Mycoplasmatota</taxon>
        <taxon>Mycoplasmoidales</taxon>
        <taxon>Metamycoplasmataceae</taxon>
        <taxon>Metamycoplasma</taxon>
    </lineage>
</organism>
<evidence type="ECO:0000256" key="2">
    <source>
        <dbReference type="SAM" id="SignalP"/>
    </source>
</evidence>
<sequence>MKRNTKIWILALTSLASIPIISSSCTTQKKDTKKEPKKEDEIKKDDKKDNSDSKKDDTKPSQFLEENLNVLALGDSITAGFNSEYTFELAGNFDSSKDTRVRGLSYPSFLVDLLQRVKSNFVKSYDNFALSGSKIVDWLYLLDAPNFEYGDGIDKAPFKFLLGLDGEPNNPFRHRIKEQFDDFSKPNLLKLQNKIKAANFITLSLGANDLFQNLNIDLLKKVFQNPSEENIELFKNSITQIYQDNANNLDLLLKRIKQLNNDVKIVVVGYPFIFLRARPIVDELLNGSDVALKIFDKLNSVNKQVAKANKVVYVETYDEKTWLPNAKTLANSIFDIHPTEEGYKKMAIELFRKLAFNYNDPSEINNEQNQKYLEKDYDSIRKLFETSQDNEKLQEILNKFASEKTIYQKEINSQKSSLFSVEKHFIKNVILSGDALVGSVLEKIFGKDETVSQLLESNEFKEKIISAITRANLVDKIDLEIQKYFDETNLPVNKENLINKFVKFLVNPKIFLDGFKEFINTNFTDNEKIALAKIVANLANKIDLIDPALTSIKENKEISNFVEKTVFQVLSNKDEYLKADSFLDVISIYFKNNPNISFKSIIKSFVSNDFVFEKLFEQLTKIVPKIAKSKNFIKTIFQTSIDFKIFDKIEKFIIKKFTNKQINFNWLNLDKLNINKPSLDQLNLKNLTLNLDIFNDLDINSMDLLDLVKDLAKLAKNNSLKDDLKNTISIIVNTFLSKYSIFSDANFLAFKNSIIDDFIDHSDEYEKELQAVANQKITSGIEALIKAYLRIEENSGIVKKIISSLMKNVSENDKLLNAVAFGIQKTLQLENYDEKDDYKIKNLVKSVMENIEQTPLFNKVLDSILSQLKAGTIKLGSLDELANSIDLSFIVKDLSQVSSLLDIFENNKIKSEHVVDFLNLIVEKSPLEKIQDLTITKTPLFYTLNNLEKFNVNSSLTIGISTLSNLSLISKLKLFSKPVLEKIANNENVEENKKFLYRLSAIILYSAYEGYFKNASSFIKNTIFYNSRYSLLPTVSTLVFNALNDKNSENILKEIFGDIYSHIGEYEANISAKDLVKIVYYNNENNKDGILWRQKLFEFIKKGKVDN</sequence>
<gene>
    <name evidence="3" type="ORF">DA803_01670</name>
</gene>
<dbReference type="RefSeq" id="WP_114190900.1">
    <property type="nucleotide sequence ID" value="NZ_CP029295.1"/>
</dbReference>
<evidence type="ECO:0000256" key="1">
    <source>
        <dbReference type="SAM" id="MobiDB-lite"/>
    </source>
</evidence>
<dbReference type="InterPro" id="IPR001087">
    <property type="entry name" value="GDSL"/>
</dbReference>
<dbReference type="PANTHER" id="PTHR30383:SF5">
    <property type="entry name" value="SGNH HYDROLASE-TYPE ESTERASE DOMAIN-CONTAINING PROTEIN"/>
    <property type="match status" value="1"/>
</dbReference>
<feature type="compositionally biased region" description="Basic and acidic residues" evidence="1">
    <location>
        <begin position="28"/>
        <end position="59"/>
    </location>
</feature>
<dbReference type="InterPro" id="IPR051532">
    <property type="entry name" value="Ester_Hydrolysis_Enzymes"/>
</dbReference>
<feature type="chain" id="PRO_5016430545" evidence="2">
    <location>
        <begin position="23"/>
        <end position="1107"/>
    </location>
</feature>
<accession>A0A2Z5IQG9</accession>
<dbReference type="KEGG" id="mpho:DA803_01670"/>
<dbReference type="Pfam" id="PF00657">
    <property type="entry name" value="Lipase_GDSL"/>
    <property type="match status" value="1"/>
</dbReference>
<keyword evidence="4" id="KW-1185">Reference proteome</keyword>
<dbReference type="EMBL" id="CP029295">
    <property type="protein sequence ID" value="AXE60792.1"/>
    <property type="molecule type" value="Genomic_DNA"/>
</dbReference>
<dbReference type="PANTHER" id="PTHR30383">
    <property type="entry name" value="THIOESTERASE 1/PROTEASE 1/LYSOPHOSPHOLIPASE L1"/>
    <property type="match status" value="1"/>
</dbReference>
<dbReference type="SUPFAM" id="SSF52266">
    <property type="entry name" value="SGNH hydrolase"/>
    <property type="match status" value="1"/>
</dbReference>